<evidence type="ECO:0000256" key="1">
    <source>
        <dbReference type="SAM" id="MobiDB-lite"/>
    </source>
</evidence>
<gene>
    <name evidence="2" type="ORF">PHSY_000176</name>
</gene>
<dbReference type="GeneID" id="24105488"/>
<dbReference type="EMBL" id="DF238767">
    <property type="protein sequence ID" value="GAC92622.1"/>
    <property type="molecule type" value="Genomic_DNA"/>
</dbReference>
<evidence type="ECO:0000313" key="3">
    <source>
        <dbReference type="Proteomes" id="UP000014071"/>
    </source>
</evidence>
<dbReference type="AlphaFoldDB" id="R9NW08"/>
<keyword evidence="3" id="KW-1185">Reference proteome</keyword>
<protein>
    <submittedName>
        <fullName evidence="2">Uncharacterized protein</fullName>
    </submittedName>
</protein>
<dbReference type="RefSeq" id="XP_012186209.1">
    <property type="nucleotide sequence ID" value="XM_012330819.1"/>
</dbReference>
<dbReference type="HOGENOM" id="CLU_2400636_0_0_1"/>
<evidence type="ECO:0000313" key="2">
    <source>
        <dbReference type="EMBL" id="GAC92622.1"/>
    </source>
</evidence>
<organism evidence="2 3">
    <name type="scientific">Pseudozyma hubeiensis (strain SY62)</name>
    <name type="common">Yeast</name>
    <dbReference type="NCBI Taxonomy" id="1305764"/>
    <lineage>
        <taxon>Eukaryota</taxon>
        <taxon>Fungi</taxon>
        <taxon>Dikarya</taxon>
        <taxon>Basidiomycota</taxon>
        <taxon>Ustilaginomycotina</taxon>
        <taxon>Ustilaginomycetes</taxon>
        <taxon>Ustilaginales</taxon>
        <taxon>Ustilaginaceae</taxon>
        <taxon>Pseudozyma</taxon>
    </lineage>
</organism>
<feature type="compositionally biased region" description="Polar residues" evidence="1">
    <location>
        <begin position="84"/>
        <end position="93"/>
    </location>
</feature>
<dbReference type="Proteomes" id="UP000014071">
    <property type="component" value="Unassembled WGS sequence"/>
</dbReference>
<proteinExistence type="predicted"/>
<sequence length="93" mass="10554">MIVHSLSDIGVVAICGPARIIQSPDVNAKLLYHNILRGHRDKHWYLSDRKVEAMRNTMLLPFRRCGADIRTDSGPPYRSRTRHLGSTSLGKCR</sequence>
<feature type="region of interest" description="Disordered" evidence="1">
    <location>
        <begin position="71"/>
        <end position="93"/>
    </location>
</feature>
<name>R9NW08_PSEHS</name>
<reference evidence="3" key="1">
    <citation type="journal article" date="2013" name="Genome Announc.">
        <title>Draft genome sequence of the basidiomycetous yeast-like fungus Pseudozyma hubeiensis SY62, which produces an abundant amount of the biosurfactant mannosylerythritol lipids.</title>
        <authorList>
            <person name="Konishi M."/>
            <person name="Hatada Y."/>
            <person name="Horiuchi J."/>
        </authorList>
    </citation>
    <scope>NUCLEOTIDE SEQUENCE [LARGE SCALE GENOMIC DNA]</scope>
    <source>
        <strain evidence="3">SY62</strain>
    </source>
</reference>
<accession>R9NW08</accession>